<dbReference type="Proteomes" id="UP000573327">
    <property type="component" value="Unassembled WGS sequence"/>
</dbReference>
<organism evidence="2 3">
    <name type="scientific">Kitasatospora gansuensis</name>
    <dbReference type="NCBI Taxonomy" id="258050"/>
    <lineage>
        <taxon>Bacteria</taxon>
        <taxon>Bacillati</taxon>
        <taxon>Actinomycetota</taxon>
        <taxon>Actinomycetes</taxon>
        <taxon>Kitasatosporales</taxon>
        <taxon>Streptomycetaceae</taxon>
        <taxon>Kitasatospora</taxon>
    </lineage>
</organism>
<evidence type="ECO:0000256" key="1">
    <source>
        <dbReference type="SAM" id="MobiDB-lite"/>
    </source>
</evidence>
<dbReference type="RefSeq" id="WP_184923695.1">
    <property type="nucleotide sequence ID" value="NZ_JACHJR010000001.1"/>
</dbReference>
<name>A0A7W7WLV4_9ACTN</name>
<evidence type="ECO:0000313" key="3">
    <source>
        <dbReference type="Proteomes" id="UP000573327"/>
    </source>
</evidence>
<feature type="compositionally biased region" description="Basic residues" evidence="1">
    <location>
        <begin position="162"/>
        <end position="175"/>
    </location>
</feature>
<reference evidence="2 3" key="1">
    <citation type="submission" date="2020-08" db="EMBL/GenBank/DDBJ databases">
        <title>Sequencing the genomes of 1000 actinobacteria strains.</title>
        <authorList>
            <person name="Klenk H.-P."/>
        </authorList>
    </citation>
    <scope>NUCLEOTIDE SEQUENCE [LARGE SCALE GENOMIC DNA]</scope>
    <source>
        <strain evidence="2 3">DSM 44786</strain>
    </source>
</reference>
<evidence type="ECO:0000313" key="2">
    <source>
        <dbReference type="EMBL" id="MBB4951613.1"/>
    </source>
</evidence>
<dbReference type="EMBL" id="JACHJR010000001">
    <property type="protein sequence ID" value="MBB4951613.1"/>
    <property type="molecule type" value="Genomic_DNA"/>
</dbReference>
<gene>
    <name evidence="2" type="ORF">F4556_007148</name>
</gene>
<feature type="region of interest" description="Disordered" evidence="1">
    <location>
        <begin position="151"/>
        <end position="175"/>
    </location>
</feature>
<proteinExistence type="predicted"/>
<accession>A0A7W7WLV4</accession>
<sequence length="175" mass="19112">MTDDVVVWNQLTALLPEAEAQEVRDCWSIGEQEAGLGLLVSGILAHQVPISETVRAQISVLAEIWGEGETLTPRILQCCGDNLPAHLKVLEHGGGIEKPAGGFGQDPVGVVLVPWIACTRCSQVLMRAHNRERWGGLSYVAHHYVITSPDGAHGPSGLPSRVRQHHLRRHPERVH</sequence>
<protein>
    <submittedName>
        <fullName evidence="2">Uncharacterized protein</fullName>
    </submittedName>
</protein>
<comment type="caution">
    <text evidence="2">The sequence shown here is derived from an EMBL/GenBank/DDBJ whole genome shotgun (WGS) entry which is preliminary data.</text>
</comment>
<dbReference type="AlphaFoldDB" id="A0A7W7WLV4"/>
<keyword evidence="3" id="KW-1185">Reference proteome</keyword>